<keyword evidence="2" id="KW-0808">Transferase</keyword>
<sequence>MEIRYITKDDNPLEISKIYESSWKYAYKNIIPQNYLNSIPTGQWANSINKIGMNNLVLIEHGRLIGTASFCKSRWEKYSEYGEIVSIYFLPDYIGKGYGRLLLNKCIKELKQCGFSKVLLWVLEDNHRARKFYEKNGFIYSEVFRDDNIGGKDIREVLYFLV</sequence>
<dbReference type="Pfam" id="PF00583">
    <property type="entry name" value="Acetyltransf_1"/>
    <property type="match status" value="1"/>
</dbReference>
<dbReference type="GO" id="GO:0016747">
    <property type="term" value="F:acyltransferase activity, transferring groups other than amino-acyl groups"/>
    <property type="evidence" value="ECO:0007669"/>
    <property type="project" value="InterPro"/>
</dbReference>
<dbReference type="OrthoDB" id="357176at2"/>
<dbReference type="AlphaFoldDB" id="A0A494WWC4"/>
<dbReference type="PANTHER" id="PTHR43617">
    <property type="entry name" value="L-AMINO ACID N-ACETYLTRANSFERASE"/>
    <property type="match status" value="1"/>
</dbReference>
<evidence type="ECO:0000313" key="2">
    <source>
        <dbReference type="EMBL" id="QBF76063.1"/>
    </source>
</evidence>
<dbReference type="InterPro" id="IPR000182">
    <property type="entry name" value="GNAT_dom"/>
</dbReference>
<feature type="domain" description="N-acetyltransferase" evidence="1">
    <location>
        <begin position="1"/>
        <end position="161"/>
    </location>
</feature>
<dbReference type="CDD" id="cd04301">
    <property type="entry name" value="NAT_SF"/>
    <property type="match status" value="1"/>
</dbReference>
<dbReference type="InterPro" id="IPR050276">
    <property type="entry name" value="MshD_Acetyltransferase"/>
</dbReference>
<accession>A0A494WWC4</accession>
<keyword evidence="2" id="KW-0012">Acyltransferase</keyword>
<dbReference type="PROSITE" id="PS51186">
    <property type="entry name" value="GNAT"/>
    <property type="match status" value="1"/>
</dbReference>
<dbReference type="GeneID" id="62697656"/>
<gene>
    <name evidence="2" type="primary">mnaT</name>
    <name evidence="2" type="ORF">HDCHBGLK_03479</name>
</gene>
<dbReference type="InterPro" id="IPR016181">
    <property type="entry name" value="Acyl_CoA_acyltransferase"/>
</dbReference>
<dbReference type="RefSeq" id="WP_016284635.1">
    <property type="nucleotide sequence ID" value="NZ_CP036170.1"/>
</dbReference>
<evidence type="ECO:0000259" key="1">
    <source>
        <dbReference type="PROSITE" id="PS51186"/>
    </source>
</evidence>
<dbReference type="Proteomes" id="UP000289664">
    <property type="component" value="Chromosome"/>
</dbReference>
<dbReference type="EMBL" id="CP036170">
    <property type="protein sequence ID" value="QBF76063.1"/>
    <property type="molecule type" value="Genomic_DNA"/>
</dbReference>
<organism evidence="2 3">
    <name type="scientific">Clostridium scindens (strain ATCC 35704 / DSM 5676 / VPI 13733 / 19)</name>
    <dbReference type="NCBI Taxonomy" id="411468"/>
    <lineage>
        <taxon>Bacteria</taxon>
        <taxon>Bacillati</taxon>
        <taxon>Bacillota</taxon>
        <taxon>Clostridia</taxon>
        <taxon>Lachnospirales</taxon>
        <taxon>Lachnospiraceae</taxon>
    </lineage>
</organism>
<reference evidence="2 3" key="1">
    <citation type="journal article" date="2019" name="Appl. Environ. Microbiol.">
        <title>Clostridium scindens ATCC 35704: integration of nutritional requirements, the complete genome sequence, and global transcriptional responses to bile acids.</title>
        <authorList>
            <person name="Devendran S."/>
            <person name="Shrestha R."/>
            <person name="Alves J.M.P."/>
            <person name="Wolf P.G."/>
            <person name="Ly L."/>
            <person name="Hernandez A.G."/>
            <person name="Mendez-Garcia C."/>
            <person name="Inboden A."/>
            <person name="Wiley J."/>
            <person name="Paul O."/>
            <person name="Allen A."/>
            <person name="Springer E."/>
            <person name="Wright C.L."/>
            <person name="Fields C.J."/>
            <person name="Daniel S.L."/>
            <person name="Ridlon J.M."/>
        </authorList>
    </citation>
    <scope>NUCLEOTIDE SEQUENCE [LARGE SCALE GENOMIC DNA]</scope>
    <source>
        <strain evidence="2 3">ATCC 35704</strain>
    </source>
</reference>
<dbReference type="Gene3D" id="3.40.630.30">
    <property type="match status" value="1"/>
</dbReference>
<proteinExistence type="predicted"/>
<dbReference type="PANTHER" id="PTHR43617:SF30">
    <property type="entry name" value="HISTONE ACETYLTRANSFERASE"/>
    <property type="match status" value="1"/>
</dbReference>
<name>A0A494WWC4_CLOS5</name>
<dbReference type="KEGG" id="csci:HDCHBGLK_03479"/>
<protein>
    <submittedName>
        <fullName evidence="2">L-amino acid N-acyltransferase MnaT</fullName>
        <ecNumber evidence="2">2.3.1.-</ecNumber>
    </submittedName>
</protein>
<evidence type="ECO:0000313" key="3">
    <source>
        <dbReference type="Proteomes" id="UP000289664"/>
    </source>
</evidence>
<keyword evidence="3" id="KW-1185">Reference proteome</keyword>
<dbReference type="SUPFAM" id="SSF55729">
    <property type="entry name" value="Acyl-CoA N-acyltransferases (Nat)"/>
    <property type="match status" value="1"/>
</dbReference>
<dbReference type="EC" id="2.3.1.-" evidence="2"/>